<evidence type="ECO:0000256" key="1">
    <source>
        <dbReference type="SAM" id="MobiDB-lite"/>
    </source>
</evidence>
<dbReference type="WBParaSite" id="SPAL_0000145700.1">
    <property type="protein sequence ID" value="SPAL_0000145700.1"/>
    <property type="gene ID" value="SPAL_0000145700"/>
</dbReference>
<feature type="compositionally biased region" description="Low complexity" evidence="1">
    <location>
        <begin position="43"/>
        <end position="57"/>
    </location>
</feature>
<sequence length="114" mass="12302">MVTAKSTGKEVIQKVPPSTDGVENPSGGGKTSSDNEKEKEDGSNSPPEGSGKKSPPNNGGKRVPREKFPNGKKIVKPLFSFEDLVKSMQRGEVHALLEKHEMKGVPHRGIEINK</sequence>
<organism evidence="2 3">
    <name type="scientific">Strongyloides papillosus</name>
    <name type="common">Intestinal threadworm</name>
    <dbReference type="NCBI Taxonomy" id="174720"/>
    <lineage>
        <taxon>Eukaryota</taxon>
        <taxon>Metazoa</taxon>
        <taxon>Ecdysozoa</taxon>
        <taxon>Nematoda</taxon>
        <taxon>Chromadorea</taxon>
        <taxon>Rhabditida</taxon>
        <taxon>Tylenchina</taxon>
        <taxon>Panagrolaimomorpha</taxon>
        <taxon>Strongyloidoidea</taxon>
        <taxon>Strongyloididae</taxon>
        <taxon>Strongyloides</taxon>
    </lineage>
</organism>
<evidence type="ECO:0000313" key="3">
    <source>
        <dbReference type="WBParaSite" id="SPAL_0000145700.1"/>
    </source>
</evidence>
<accession>A0A0N5B5W5</accession>
<proteinExistence type="predicted"/>
<protein>
    <submittedName>
        <fullName evidence="3">3',5'-cyclic-GMP phosphodiesterase</fullName>
    </submittedName>
</protein>
<name>A0A0N5B5W5_STREA</name>
<reference evidence="3" key="1">
    <citation type="submission" date="2017-02" db="UniProtKB">
        <authorList>
            <consortium name="WormBaseParasite"/>
        </authorList>
    </citation>
    <scope>IDENTIFICATION</scope>
</reference>
<feature type="region of interest" description="Disordered" evidence="1">
    <location>
        <begin position="1"/>
        <end position="72"/>
    </location>
</feature>
<keyword evidence="2" id="KW-1185">Reference proteome</keyword>
<dbReference type="AlphaFoldDB" id="A0A0N5B5W5"/>
<evidence type="ECO:0000313" key="2">
    <source>
        <dbReference type="Proteomes" id="UP000046392"/>
    </source>
</evidence>
<feature type="compositionally biased region" description="Basic and acidic residues" evidence="1">
    <location>
        <begin position="33"/>
        <end position="42"/>
    </location>
</feature>
<dbReference type="Proteomes" id="UP000046392">
    <property type="component" value="Unplaced"/>
</dbReference>